<organism evidence="1 2">
    <name type="scientific">Caballeronia insecticola</name>
    <dbReference type="NCBI Taxonomy" id="758793"/>
    <lineage>
        <taxon>Bacteria</taxon>
        <taxon>Pseudomonadati</taxon>
        <taxon>Pseudomonadota</taxon>
        <taxon>Betaproteobacteria</taxon>
        <taxon>Burkholderiales</taxon>
        <taxon>Burkholderiaceae</taxon>
        <taxon>Caballeronia</taxon>
    </lineage>
</organism>
<dbReference type="EMBL" id="AP013059">
    <property type="protein sequence ID" value="BAN24952.1"/>
    <property type="molecule type" value="Genomic_DNA"/>
</dbReference>
<dbReference type="GO" id="GO:0005737">
    <property type="term" value="C:cytoplasm"/>
    <property type="evidence" value="ECO:0007669"/>
    <property type="project" value="TreeGrafter"/>
</dbReference>
<reference evidence="1 2" key="1">
    <citation type="journal article" date="2013" name="Genome Announc.">
        <title>Complete Genome Sequence of Burkholderia sp. Strain RPE64, Bacterial Symbiont of the Bean Bug Riptortus pedestris.</title>
        <authorList>
            <person name="Shibata T.F."/>
            <person name="Maeda T."/>
            <person name="Nikoh N."/>
            <person name="Yamaguchi K."/>
            <person name="Oshima K."/>
            <person name="Hattori M."/>
            <person name="Nishiyama T."/>
            <person name="Hasebe M."/>
            <person name="Fukatsu T."/>
            <person name="Kikuchi Y."/>
            <person name="Shigenobu S."/>
        </authorList>
    </citation>
    <scope>NUCLEOTIDE SEQUENCE [LARGE SCALE GENOMIC DNA]</scope>
</reference>
<dbReference type="STRING" id="758793.BRPE64_BCDS02910"/>
<dbReference type="PANTHER" id="PTHR32419:SF6">
    <property type="entry name" value="GLUTATHIONE S-TRANSFERASE OMEGA-LIKE 1-RELATED"/>
    <property type="match status" value="1"/>
</dbReference>
<proteinExistence type="predicted"/>
<dbReference type="HOGENOM" id="CLU_2582932_0_0_4"/>
<sequence length="80" mass="9159">MRALKGLETMIGASVIHWPMQRIADYPHLSRYVREIYRMPGVADTVNVEHIKRHYYESHRTINPTGIVPAGPVLDFAVQS</sequence>
<dbReference type="InterPro" id="IPR016639">
    <property type="entry name" value="GST_Omega/GSH"/>
</dbReference>
<dbReference type="Gene3D" id="1.20.1050.10">
    <property type="match status" value="1"/>
</dbReference>
<keyword evidence="1" id="KW-0808">Transferase</keyword>
<evidence type="ECO:0000313" key="1">
    <source>
        <dbReference type="EMBL" id="BAN24952.1"/>
    </source>
</evidence>
<dbReference type="SUPFAM" id="SSF47616">
    <property type="entry name" value="GST C-terminal domain-like"/>
    <property type="match status" value="1"/>
</dbReference>
<dbReference type="InterPro" id="IPR036282">
    <property type="entry name" value="Glutathione-S-Trfase_C_sf"/>
</dbReference>
<reference evidence="1 2" key="2">
    <citation type="journal article" date="2018" name="Int. J. Syst. Evol. Microbiol.">
        <title>Burkholderia insecticola sp. nov., a gut symbiotic bacterium of the bean bug Riptortus pedestris.</title>
        <authorList>
            <person name="Takeshita K."/>
            <person name="Tamaki H."/>
            <person name="Ohbayashi T."/>
            <person name="Meng X.-Y."/>
            <person name="Sone T."/>
            <person name="Mitani Y."/>
            <person name="Peeters C."/>
            <person name="Kikuchi Y."/>
            <person name="Vandamme P."/>
        </authorList>
    </citation>
    <scope>NUCLEOTIDE SEQUENCE [LARGE SCALE GENOMIC DNA]</scope>
    <source>
        <strain evidence="1">RPE64</strain>
    </source>
</reference>
<accession>R4X1E7</accession>
<gene>
    <name evidence="1" type="primary">yqjG</name>
    <name evidence="1" type="ORF">BRPE64_BCDS02910</name>
</gene>
<dbReference type="PANTHER" id="PTHR32419">
    <property type="entry name" value="GLUTATHIONYL-HYDROQUINONE REDUCTASE"/>
    <property type="match status" value="1"/>
</dbReference>
<dbReference type="Proteomes" id="UP000013966">
    <property type="component" value="Chromosome 2"/>
</dbReference>
<dbReference type="PATRIC" id="fig|758793.3.peg.3199"/>
<dbReference type="KEGG" id="buo:BRPE64_BCDS02910"/>
<name>R4X1E7_9BURK</name>
<keyword evidence="2" id="KW-1185">Reference proteome</keyword>
<dbReference type="AlphaFoldDB" id="R4X1E7"/>
<evidence type="ECO:0000313" key="2">
    <source>
        <dbReference type="Proteomes" id="UP000013966"/>
    </source>
</evidence>
<protein>
    <submittedName>
        <fullName evidence="1">Putative glutathione S-transferase with thioredoxin-like domain</fullName>
    </submittedName>
</protein>
<dbReference type="GO" id="GO:0004364">
    <property type="term" value="F:glutathione transferase activity"/>
    <property type="evidence" value="ECO:0007669"/>
    <property type="project" value="InterPro"/>
</dbReference>